<sequence length="67" mass="7886">MDRLVRWFPLTIVWMQIPRLWPAVHDGFVVVSGIALAGLAVAMVYLFIKYKRSPIYYERHVRASHPF</sequence>
<dbReference type="EMBL" id="JACHKZ010000001">
    <property type="protein sequence ID" value="MBB6576290.1"/>
    <property type="molecule type" value="Genomic_DNA"/>
</dbReference>
<organism evidence="2 3">
    <name type="scientific">Comamonas odontotermitis</name>
    <dbReference type="NCBI Taxonomy" id="379895"/>
    <lineage>
        <taxon>Bacteria</taxon>
        <taxon>Pseudomonadati</taxon>
        <taxon>Pseudomonadota</taxon>
        <taxon>Betaproteobacteria</taxon>
        <taxon>Burkholderiales</taxon>
        <taxon>Comamonadaceae</taxon>
        <taxon>Comamonas</taxon>
    </lineage>
</organism>
<evidence type="ECO:0000256" key="1">
    <source>
        <dbReference type="SAM" id="Phobius"/>
    </source>
</evidence>
<keyword evidence="1" id="KW-0472">Membrane</keyword>
<gene>
    <name evidence="2" type="ORF">HNP33_000338</name>
</gene>
<evidence type="ECO:0000313" key="2">
    <source>
        <dbReference type="EMBL" id="MBB6576290.1"/>
    </source>
</evidence>
<reference evidence="2 3" key="1">
    <citation type="submission" date="2020-08" db="EMBL/GenBank/DDBJ databases">
        <title>Functional genomics of gut bacteria from endangered species of beetles.</title>
        <authorList>
            <person name="Carlos-Shanley C."/>
        </authorList>
    </citation>
    <scope>NUCLEOTIDE SEQUENCE [LARGE SCALE GENOMIC DNA]</scope>
    <source>
        <strain evidence="2 3">S00124</strain>
    </source>
</reference>
<accession>A0ABR6RAU7</accession>
<keyword evidence="1" id="KW-0812">Transmembrane</keyword>
<feature type="transmembrane region" description="Helical" evidence="1">
    <location>
        <begin position="28"/>
        <end position="48"/>
    </location>
</feature>
<proteinExistence type="predicted"/>
<name>A0ABR6RAU7_9BURK</name>
<keyword evidence="3" id="KW-1185">Reference proteome</keyword>
<comment type="caution">
    <text evidence="2">The sequence shown here is derived from an EMBL/GenBank/DDBJ whole genome shotgun (WGS) entry which is preliminary data.</text>
</comment>
<keyword evidence="1" id="KW-1133">Transmembrane helix</keyword>
<protein>
    <submittedName>
        <fullName evidence="2">Uncharacterized protein</fullName>
    </submittedName>
</protein>
<dbReference type="Proteomes" id="UP000562492">
    <property type="component" value="Unassembled WGS sequence"/>
</dbReference>
<evidence type="ECO:0000313" key="3">
    <source>
        <dbReference type="Proteomes" id="UP000562492"/>
    </source>
</evidence>